<dbReference type="CDD" id="cd00090">
    <property type="entry name" value="HTH_ARSR"/>
    <property type="match status" value="1"/>
</dbReference>
<dbReference type="InterPro" id="IPR011991">
    <property type="entry name" value="ArsR-like_HTH"/>
</dbReference>
<keyword evidence="3" id="KW-0804">Transcription</keyword>
<dbReference type="PRINTS" id="PR00778">
    <property type="entry name" value="HTHARSR"/>
</dbReference>
<gene>
    <name evidence="5" type="ORF">E0L93_11060</name>
</gene>
<dbReference type="SMART" id="SM00418">
    <property type="entry name" value="HTH_ARSR"/>
    <property type="match status" value="1"/>
</dbReference>
<dbReference type="PROSITE" id="PS50987">
    <property type="entry name" value="HTH_ARSR_2"/>
    <property type="match status" value="1"/>
</dbReference>
<reference evidence="5 6" key="1">
    <citation type="submission" date="2019-03" db="EMBL/GenBank/DDBJ databases">
        <title>Whole genome sequence of a novel Rubrobacter taiwanensis strain, isolated from Yellowstone National Park.</title>
        <authorList>
            <person name="Freed S."/>
            <person name="Ramaley R.F."/>
            <person name="Kyndt J.A."/>
        </authorList>
    </citation>
    <scope>NUCLEOTIDE SEQUENCE [LARGE SCALE GENOMIC DNA]</scope>
    <source>
        <strain evidence="5 6">Yellowstone</strain>
    </source>
</reference>
<dbReference type="OrthoDB" id="9810923at2"/>
<dbReference type="InterPro" id="IPR001845">
    <property type="entry name" value="HTH_ArsR_DNA-bd_dom"/>
</dbReference>
<dbReference type="SUPFAM" id="SSF46785">
    <property type="entry name" value="Winged helix' DNA-binding domain"/>
    <property type="match status" value="1"/>
</dbReference>
<organism evidence="5 6">
    <name type="scientific">Rubrobacter taiwanensis</name>
    <dbReference type="NCBI Taxonomy" id="185139"/>
    <lineage>
        <taxon>Bacteria</taxon>
        <taxon>Bacillati</taxon>
        <taxon>Actinomycetota</taxon>
        <taxon>Rubrobacteria</taxon>
        <taxon>Rubrobacterales</taxon>
        <taxon>Rubrobacteraceae</taxon>
        <taxon>Rubrobacter</taxon>
    </lineage>
</organism>
<dbReference type="AlphaFoldDB" id="A0A4R1BFP9"/>
<dbReference type="RefSeq" id="WP_132691882.1">
    <property type="nucleotide sequence ID" value="NZ_SKBU01000019.1"/>
</dbReference>
<dbReference type="GO" id="GO:0003677">
    <property type="term" value="F:DNA binding"/>
    <property type="evidence" value="ECO:0007669"/>
    <property type="project" value="UniProtKB-KW"/>
</dbReference>
<dbReference type="Proteomes" id="UP000295244">
    <property type="component" value="Unassembled WGS sequence"/>
</dbReference>
<keyword evidence="2" id="KW-0238">DNA-binding</keyword>
<dbReference type="PROSITE" id="PS00846">
    <property type="entry name" value="HTH_ARSR_1"/>
    <property type="match status" value="1"/>
</dbReference>
<evidence type="ECO:0000313" key="6">
    <source>
        <dbReference type="Proteomes" id="UP000295244"/>
    </source>
</evidence>
<dbReference type="InterPro" id="IPR036390">
    <property type="entry name" value="WH_DNA-bd_sf"/>
</dbReference>
<dbReference type="GO" id="GO:0003700">
    <property type="term" value="F:DNA-binding transcription factor activity"/>
    <property type="evidence" value="ECO:0007669"/>
    <property type="project" value="InterPro"/>
</dbReference>
<dbReference type="PANTHER" id="PTHR43132">
    <property type="entry name" value="ARSENICAL RESISTANCE OPERON REPRESSOR ARSR-RELATED"/>
    <property type="match status" value="1"/>
</dbReference>
<evidence type="ECO:0000313" key="5">
    <source>
        <dbReference type="EMBL" id="TCJ16015.1"/>
    </source>
</evidence>
<dbReference type="InterPro" id="IPR036388">
    <property type="entry name" value="WH-like_DNA-bd_sf"/>
</dbReference>
<proteinExistence type="predicted"/>
<keyword evidence="1" id="KW-0805">Transcription regulation</keyword>
<sequence>MHETERTISRAACEETGIHPEQVEAALDSMPSMDEVYGASELLKAVGDPTRMRILSALMGRELCVCDIQAVLGMSQSAVSHQLRVLRARDLVKYRREGKMAYYSLADQHVVNLLRMSLEHVRHSRQARV</sequence>
<dbReference type="EMBL" id="SKBU01000019">
    <property type="protein sequence ID" value="TCJ16015.1"/>
    <property type="molecule type" value="Genomic_DNA"/>
</dbReference>
<keyword evidence="6" id="KW-1185">Reference proteome</keyword>
<evidence type="ECO:0000259" key="4">
    <source>
        <dbReference type="PROSITE" id="PS50987"/>
    </source>
</evidence>
<dbReference type="PANTHER" id="PTHR43132:SF6">
    <property type="entry name" value="HTH-TYPE TRANSCRIPTIONAL REPRESSOR CZRA"/>
    <property type="match status" value="1"/>
</dbReference>
<dbReference type="InterPro" id="IPR018334">
    <property type="entry name" value="ArsR_HTH"/>
</dbReference>
<protein>
    <submittedName>
        <fullName evidence="5">ArsR family transcriptional regulator</fullName>
    </submittedName>
</protein>
<dbReference type="InterPro" id="IPR051011">
    <property type="entry name" value="Metal_resp_trans_reg"/>
</dbReference>
<dbReference type="Gene3D" id="1.10.10.10">
    <property type="entry name" value="Winged helix-like DNA-binding domain superfamily/Winged helix DNA-binding domain"/>
    <property type="match status" value="1"/>
</dbReference>
<comment type="caution">
    <text evidence="5">The sequence shown here is derived from an EMBL/GenBank/DDBJ whole genome shotgun (WGS) entry which is preliminary data.</text>
</comment>
<evidence type="ECO:0000256" key="3">
    <source>
        <dbReference type="ARBA" id="ARBA00023163"/>
    </source>
</evidence>
<evidence type="ECO:0000256" key="1">
    <source>
        <dbReference type="ARBA" id="ARBA00023015"/>
    </source>
</evidence>
<feature type="domain" description="HTH arsR-type" evidence="4">
    <location>
        <begin position="31"/>
        <end position="125"/>
    </location>
</feature>
<evidence type="ECO:0000256" key="2">
    <source>
        <dbReference type="ARBA" id="ARBA00023125"/>
    </source>
</evidence>
<dbReference type="NCBIfam" id="NF033788">
    <property type="entry name" value="HTH_metalloreg"/>
    <property type="match status" value="1"/>
</dbReference>
<name>A0A4R1BFP9_9ACTN</name>
<dbReference type="Pfam" id="PF01022">
    <property type="entry name" value="HTH_5"/>
    <property type="match status" value="1"/>
</dbReference>
<accession>A0A4R1BFP9</accession>